<proteinExistence type="predicted"/>
<dbReference type="Pfam" id="PF14433">
    <property type="entry name" value="SUKH-3"/>
    <property type="match status" value="1"/>
</dbReference>
<comment type="caution">
    <text evidence="1">The sequence shown here is derived from an EMBL/GenBank/DDBJ whole genome shotgun (WGS) entry which is preliminary data.</text>
</comment>
<evidence type="ECO:0000313" key="1">
    <source>
        <dbReference type="EMBL" id="MBB4925781.1"/>
    </source>
</evidence>
<dbReference type="Proteomes" id="UP000540506">
    <property type="component" value="Unassembled WGS sequence"/>
</dbReference>
<dbReference type="AlphaFoldDB" id="A0A7W7R6I3"/>
<name>A0A7W7R6I3_KITKI</name>
<evidence type="ECO:0000313" key="2">
    <source>
        <dbReference type="Proteomes" id="UP000540506"/>
    </source>
</evidence>
<keyword evidence="2" id="KW-1185">Reference proteome</keyword>
<dbReference type="InterPro" id="IPR025850">
    <property type="entry name" value="SUKH-3"/>
</dbReference>
<reference evidence="1 2" key="1">
    <citation type="submission" date="2020-08" db="EMBL/GenBank/DDBJ databases">
        <title>Sequencing the genomes of 1000 actinobacteria strains.</title>
        <authorList>
            <person name="Klenk H.-P."/>
        </authorList>
    </citation>
    <scope>NUCLEOTIDE SEQUENCE [LARGE SCALE GENOMIC DNA]</scope>
    <source>
        <strain evidence="1 2">DSM 41654</strain>
    </source>
</reference>
<evidence type="ECO:0008006" key="3">
    <source>
        <dbReference type="Google" id="ProtNLM"/>
    </source>
</evidence>
<dbReference type="EMBL" id="JACHJV010000001">
    <property type="protein sequence ID" value="MBB4925781.1"/>
    <property type="molecule type" value="Genomic_DNA"/>
</dbReference>
<organism evidence="1 2">
    <name type="scientific">Kitasatospora kifunensis</name>
    <name type="common">Streptomyces kifunensis</name>
    <dbReference type="NCBI Taxonomy" id="58351"/>
    <lineage>
        <taxon>Bacteria</taxon>
        <taxon>Bacillati</taxon>
        <taxon>Actinomycetota</taxon>
        <taxon>Actinomycetes</taxon>
        <taxon>Kitasatosporales</taxon>
        <taxon>Streptomycetaceae</taxon>
        <taxon>Kitasatospora</taxon>
    </lineage>
</organism>
<gene>
    <name evidence="1" type="ORF">FHR34_004774</name>
</gene>
<sequence length="119" mass="12886">MHGFPFHAAAGEFLQEFGGLRVTVAGPGISCAREPFEIDPDLAVGEEGRFAEMSNIFGRRFFPLGETARGEFFLAIDEEGVIYLLQGWVLSLGPSDTALERLVTGVAAERLRIPGDGSR</sequence>
<protein>
    <recommendedName>
        <fullName evidence="3">SUKH-3 immunity protein of toxin-antitoxin system</fullName>
    </recommendedName>
</protein>
<accession>A0A7W7R6I3</accession>